<organism evidence="6 7">
    <name type="scientific">Phytophthora palmivora</name>
    <dbReference type="NCBI Taxonomy" id="4796"/>
    <lineage>
        <taxon>Eukaryota</taxon>
        <taxon>Sar</taxon>
        <taxon>Stramenopiles</taxon>
        <taxon>Oomycota</taxon>
        <taxon>Peronosporomycetes</taxon>
        <taxon>Peronosporales</taxon>
        <taxon>Peronosporaceae</taxon>
        <taxon>Phytophthora</taxon>
    </lineage>
</organism>
<accession>A0A2P4Y1I1</accession>
<comment type="similarity">
    <text evidence="2 5">Belongs to the RxLR effector family.</text>
</comment>
<gene>
    <name evidence="6" type="ORF">PHPALM_11736</name>
</gene>
<keyword evidence="4" id="KW-0732">Signal</keyword>
<proteinExistence type="inferred from homology"/>
<comment type="function">
    <text evidence="5">Effector that suppresses plant defense responses during pathogen infection.</text>
</comment>
<comment type="subcellular location">
    <subcellularLocation>
        <location evidence="1 5">Secreted</location>
    </subcellularLocation>
</comment>
<evidence type="ECO:0000256" key="5">
    <source>
        <dbReference type="RuleBase" id="RU367124"/>
    </source>
</evidence>
<dbReference type="OrthoDB" id="112527at2759"/>
<sequence length="429" mass="50071">MIPTPAVAPQKITNTFDSVKGRFMAIMRFFIAVLLVTTALLANGDAISETTHSNTRSDSLSLARSKNSWKYEARFLSVDDTTDSEVRVLPIPPPSFALFTKWIKSLGLKITNKVRARYWLWRKQSAEDVFKQLKLDRGLNNILDNPKIKTWATYIDLYNKKNQKNPDKQVIMAEILIKTYGDLPVATMLQRTRSAPKLARRLRVEQNILWKRSKKSADDVFVLLQLNKVGDDMFVSPQLNSWYNYVTWLEKEKANGVMASVLSTHYSDETLQKMFREAKPRFKRMRFVTLWLENAVEMNRPVSALSPEEYFIRLKLYTGVDKLLTNPNLIPWITFLAEYNAKNPGKGTTMIKIFTKFYGDRQVAVMFEAAKKVQKTKKTATLFQRGQFQQWLRDNKDPDMIKIILKIEKETDPIWRQYGEFYSKYRKQR</sequence>
<name>A0A2P4Y1I1_9STRA</name>
<protein>
    <recommendedName>
        <fullName evidence="5">RxLR effector protein</fullName>
    </recommendedName>
</protein>
<evidence type="ECO:0000313" key="7">
    <source>
        <dbReference type="Proteomes" id="UP000237271"/>
    </source>
</evidence>
<dbReference type="Proteomes" id="UP000237271">
    <property type="component" value="Unassembled WGS sequence"/>
</dbReference>
<dbReference type="EMBL" id="NCKW01006437">
    <property type="protein sequence ID" value="POM71666.1"/>
    <property type="molecule type" value="Genomic_DNA"/>
</dbReference>
<evidence type="ECO:0000313" key="6">
    <source>
        <dbReference type="EMBL" id="POM71666.1"/>
    </source>
</evidence>
<keyword evidence="3 5" id="KW-0964">Secreted</keyword>
<comment type="domain">
    <text evidence="5">The RxLR-dEER motif acts to carry the protein into the host cell cytoplasm through binding to cell surface phosphatidylinositol-3-phosphate.</text>
</comment>
<keyword evidence="7" id="KW-1185">Reference proteome</keyword>
<comment type="caution">
    <text evidence="6">The sequence shown here is derived from an EMBL/GenBank/DDBJ whole genome shotgun (WGS) entry which is preliminary data.</text>
</comment>
<evidence type="ECO:0000256" key="4">
    <source>
        <dbReference type="ARBA" id="ARBA00022729"/>
    </source>
</evidence>
<dbReference type="InterPro" id="IPR031825">
    <property type="entry name" value="RXLR"/>
</dbReference>
<dbReference type="AlphaFoldDB" id="A0A2P4Y1I1"/>
<evidence type="ECO:0000256" key="2">
    <source>
        <dbReference type="ARBA" id="ARBA00010400"/>
    </source>
</evidence>
<reference evidence="6 7" key="1">
    <citation type="journal article" date="2017" name="Genome Biol. Evol.">
        <title>Phytophthora megakarya and P. palmivora, closely related causal agents of cacao black pod rot, underwent increases in genome sizes and gene numbers by different mechanisms.</title>
        <authorList>
            <person name="Ali S.S."/>
            <person name="Shao J."/>
            <person name="Lary D.J."/>
            <person name="Kronmiller B."/>
            <person name="Shen D."/>
            <person name="Strem M.D."/>
            <person name="Amoako-Attah I."/>
            <person name="Akrofi A.Y."/>
            <person name="Begoude B.A."/>
            <person name="Ten Hoopen G.M."/>
            <person name="Coulibaly K."/>
            <person name="Kebe B.I."/>
            <person name="Melnick R.L."/>
            <person name="Guiltinan M.J."/>
            <person name="Tyler B.M."/>
            <person name="Meinhardt L.W."/>
            <person name="Bailey B.A."/>
        </authorList>
    </citation>
    <scope>NUCLEOTIDE SEQUENCE [LARGE SCALE GENOMIC DNA]</scope>
    <source>
        <strain evidence="7">sbr112.9</strain>
    </source>
</reference>
<dbReference type="Pfam" id="PF16810">
    <property type="entry name" value="RXLR"/>
    <property type="match status" value="1"/>
</dbReference>
<evidence type="ECO:0000256" key="1">
    <source>
        <dbReference type="ARBA" id="ARBA00004613"/>
    </source>
</evidence>
<evidence type="ECO:0000256" key="3">
    <source>
        <dbReference type="ARBA" id="ARBA00022525"/>
    </source>
</evidence>